<organism evidence="4 5">
    <name type="scientific">Hyphococcus lacteus</name>
    <dbReference type="NCBI Taxonomy" id="3143536"/>
    <lineage>
        <taxon>Bacteria</taxon>
        <taxon>Pseudomonadati</taxon>
        <taxon>Pseudomonadota</taxon>
        <taxon>Alphaproteobacteria</taxon>
        <taxon>Parvularculales</taxon>
        <taxon>Parvularculaceae</taxon>
        <taxon>Hyphococcus</taxon>
    </lineage>
</organism>
<proteinExistence type="predicted"/>
<comment type="caution">
    <text evidence="4">The sequence shown here is derived from an EMBL/GenBank/DDBJ whole genome shotgun (WGS) entry which is preliminary data.</text>
</comment>
<dbReference type="Gene3D" id="3.40.50.300">
    <property type="entry name" value="P-loop containing nucleotide triphosphate hydrolases"/>
    <property type="match status" value="2"/>
</dbReference>
<evidence type="ECO:0000256" key="2">
    <source>
        <dbReference type="SAM" id="MobiDB-lite"/>
    </source>
</evidence>
<name>A0ABV3YZI6_9PROT</name>
<dbReference type="PANTHER" id="PTHR41259:SF1">
    <property type="entry name" value="DOUBLE-STRAND BREAK REPAIR RAD50 ATPASE, PUTATIVE-RELATED"/>
    <property type="match status" value="1"/>
</dbReference>
<evidence type="ECO:0000313" key="5">
    <source>
        <dbReference type="Proteomes" id="UP001560685"/>
    </source>
</evidence>
<dbReference type="InterPro" id="IPR038734">
    <property type="entry name" value="YhaN_AAA"/>
</dbReference>
<protein>
    <submittedName>
        <fullName evidence="4">AAA family ATPase</fullName>
    </submittedName>
</protein>
<feature type="region of interest" description="Disordered" evidence="2">
    <location>
        <begin position="336"/>
        <end position="361"/>
    </location>
</feature>
<dbReference type="Pfam" id="PF13514">
    <property type="entry name" value="AAA_27"/>
    <property type="match status" value="1"/>
</dbReference>
<feature type="coiled-coil region" evidence="1">
    <location>
        <begin position="465"/>
        <end position="514"/>
    </location>
</feature>
<reference evidence="4 5" key="1">
    <citation type="submission" date="2024-05" db="EMBL/GenBank/DDBJ databases">
        <title>Three bacterial strains, DH-69, EH-24, and ECK-19 isolated from coastal sediments.</title>
        <authorList>
            <person name="Ye Y.-Q."/>
            <person name="Du Z.-J."/>
        </authorList>
    </citation>
    <scope>NUCLEOTIDE SEQUENCE [LARGE SCALE GENOMIC DNA]</scope>
    <source>
        <strain evidence="4 5">ECK-19</strain>
    </source>
</reference>
<dbReference type="EMBL" id="JBEHZE010000001">
    <property type="protein sequence ID" value="MEX6631944.1"/>
    <property type="molecule type" value="Genomic_DNA"/>
</dbReference>
<dbReference type="InterPro" id="IPR027417">
    <property type="entry name" value="P-loop_NTPase"/>
</dbReference>
<evidence type="ECO:0000259" key="3">
    <source>
        <dbReference type="Pfam" id="PF13514"/>
    </source>
</evidence>
<evidence type="ECO:0000256" key="1">
    <source>
        <dbReference type="SAM" id="Coils"/>
    </source>
</evidence>
<sequence length="862" mass="95071">MKLRALRVRNVGPFGEQGCALEGLSDGLNVIRERNEAGKSTLFTALQTVLFEKHSSTKSALKEFRHDRGGGAPFIEIDLEVDTRIYRISKQYLSAASAVVTDALTNERLSEKRDAEDWIAQLIGGDKPDDGPSGMLWIRQGDPYLQPNPEGSAGEALFSVLEGQVDTVMGGQRAARVLERAEKRLAEIVSTKQMSPKGAFKDAIGRLDELEGERSDLAVAVQQSEADREKLLSVLKERDALTSEDDEKFAKDLAEARKELEAAEGASEKIRGLQSEVSACETTLKAAENALERYSSDLASAEKVRASIQDKQSAIESITETIEEGEAPLDDLRQQAASAETALKQARKDQQDALSRDKRRREIVQRRSLTKALERAKDLASQLNAAEKEAGVSLPDLSNLDDANQDILTFEAQARVARPELTVEKSNAPVLLNGEAIGDTGSVRLSGKTKLSYQDLELLIDTPDVQGAEEKLAKATERLESLLESCGVKEISDARRLHEERNSAQQSVERLKNDLSTVAPNGIATLENELAALPDDEEEDDEPDDLDALARASELAEEELTRVVAERDMAAEGIQKLRNQVTILETQIEGLESQLSDLDAVLGADDKREERKTELSDAVVEARRRWREAEDRLETAERDRPSLDGAKARVKRLEAAAQNRSEDRLRLSKAEGELRGRLAQAGQEGAADKLAAVEAKLTRWQERISAFEEERDALILLVGELSKVRASRRTKFFAPVRQAVDPLLSMVLGSASLAYDDRLGPDELERNGMREKLTRLSGGTREQIAVLTRLGFAQVMAAKDRHIPIVLDDALVYSDDERIQKLFDVINVVAAHVQIIAFSCRQKTFEALGGKTIHPVDFPVLR</sequence>
<accession>A0ABV3YZI6</accession>
<feature type="domain" description="YhaN AAA" evidence="3">
    <location>
        <begin position="1"/>
        <end position="67"/>
    </location>
</feature>
<evidence type="ECO:0000313" key="4">
    <source>
        <dbReference type="EMBL" id="MEX6631944.1"/>
    </source>
</evidence>
<keyword evidence="5" id="KW-1185">Reference proteome</keyword>
<gene>
    <name evidence="4" type="ORF">ABFZ84_00125</name>
</gene>
<dbReference type="SUPFAM" id="SSF52540">
    <property type="entry name" value="P-loop containing nucleoside triphosphate hydrolases"/>
    <property type="match status" value="2"/>
</dbReference>
<dbReference type="PANTHER" id="PTHR41259">
    <property type="entry name" value="DOUBLE-STRAND BREAK REPAIR RAD50 ATPASE, PUTATIVE-RELATED"/>
    <property type="match status" value="1"/>
</dbReference>
<dbReference type="Proteomes" id="UP001560685">
    <property type="component" value="Unassembled WGS sequence"/>
</dbReference>
<dbReference type="RefSeq" id="WP_369311543.1">
    <property type="nucleotide sequence ID" value="NZ_JBEHZE010000001.1"/>
</dbReference>
<feature type="compositionally biased region" description="Basic and acidic residues" evidence="2">
    <location>
        <begin position="346"/>
        <end position="361"/>
    </location>
</feature>
<feature type="coiled-coil region" evidence="1">
    <location>
        <begin position="546"/>
        <end position="663"/>
    </location>
</feature>
<keyword evidence="1" id="KW-0175">Coiled coil</keyword>